<reference evidence="2" key="1">
    <citation type="submission" date="2006-06" db="EMBL/GenBank/DDBJ databases">
        <title>Complete sequence of chromosome of Mycobacterium sp. MCS.</title>
        <authorList>
            <consortium name="US DOE Joint Genome Institute"/>
            <person name="Copeland A."/>
            <person name="Lucas S."/>
            <person name="Lapidus A."/>
            <person name="Barry K."/>
            <person name="Detter J.C."/>
            <person name="Glavina del Rio T."/>
            <person name="Hammon N."/>
            <person name="Israni S."/>
            <person name="Dalin E."/>
            <person name="Tice H."/>
            <person name="Pitluck S."/>
            <person name="Martinez M."/>
            <person name="Schmutz J."/>
            <person name="Larimer F."/>
            <person name="Land M."/>
            <person name="Hauser L."/>
            <person name="Kyrpides N."/>
            <person name="Kim E."/>
            <person name="Miller C.D."/>
            <person name="Hughes J.E."/>
            <person name="Anderson A.J."/>
            <person name="Sims R.C."/>
            <person name="Richardson P."/>
        </authorList>
    </citation>
    <scope>NUCLEOTIDE SEQUENCE [LARGE SCALE GENOMIC DNA]</scope>
    <source>
        <strain evidence="2">MCS</strain>
    </source>
</reference>
<gene>
    <name evidence="2" type="ordered locus">Mmcs_0327</name>
</gene>
<accession>A0A5Q5BE97</accession>
<organism evidence="2">
    <name type="scientific">Mycobacterium sp. (strain MCS)</name>
    <dbReference type="NCBI Taxonomy" id="164756"/>
    <lineage>
        <taxon>Bacteria</taxon>
        <taxon>Bacillati</taxon>
        <taxon>Actinomycetota</taxon>
        <taxon>Actinomycetes</taxon>
        <taxon>Mycobacteriales</taxon>
        <taxon>Mycobacteriaceae</taxon>
        <taxon>Mycobacterium</taxon>
    </lineage>
</organism>
<protein>
    <recommendedName>
        <fullName evidence="3">Biopolymer transporter Tol</fullName>
    </recommendedName>
</protein>
<proteinExistence type="predicted"/>
<evidence type="ECO:0008006" key="3">
    <source>
        <dbReference type="Google" id="ProtNLM"/>
    </source>
</evidence>
<feature type="region of interest" description="Disordered" evidence="1">
    <location>
        <begin position="48"/>
        <end position="125"/>
    </location>
</feature>
<sequence>MAEPPTTEDGHHVVVNGRKWRATDPSIPADRRAELTRILMSWRREVRRTEGTDQERAARAGVQAAKVALGERGTPPWWEQTDEQRRARWQADVPAPGGPLPPEAPVREHRGDHPHPGNGERTEHA</sequence>
<dbReference type="KEGG" id="mmc:Mmcs_0327"/>
<feature type="compositionally biased region" description="Low complexity" evidence="1">
    <location>
        <begin position="59"/>
        <end position="68"/>
    </location>
</feature>
<dbReference type="AlphaFoldDB" id="A0A5Q5BE97"/>
<evidence type="ECO:0000256" key="1">
    <source>
        <dbReference type="SAM" id="MobiDB-lite"/>
    </source>
</evidence>
<feature type="compositionally biased region" description="Basic and acidic residues" evidence="1">
    <location>
        <begin position="105"/>
        <end position="125"/>
    </location>
</feature>
<name>A0A5Q5BE97_MYCSS</name>
<feature type="compositionally biased region" description="Basic and acidic residues" evidence="1">
    <location>
        <begin position="48"/>
        <end position="58"/>
    </location>
</feature>
<dbReference type="EMBL" id="CP000384">
    <property type="protein sequence ID" value="ABG06448.1"/>
    <property type="molecule type" value="Genomic_DNA"/>
</dbReference>
<evidence type="ECO:0000313" key="2">
    <source>
        <dbReference type="EMBL" id="ABG06448.1"/>
    </source>
</evidence>